<evidence type="ECO:0000313" key="2">
    <source>
        <dbReference type="EMBL" id="VEL38426.1"/>
    </source>
</evidence>
<keyword evidence="1" id="KW-0812">Transmembrane</keyword>
<keyword evidence="1" id="KW-1133">Transmembrane helix</keyword>
<protein>
    <submittedName>
        <fullName evidence="2">Uncharacterized protein</fullName>
    </submittedName>
</protein>
<keyword evidence="3" id="KW-1185">Reference proteome</keyword>
<evidence type="ECO:0000256" key="1">
    <source>
        <dbReference type="SAM" id="Phobius"/>
    </source>
</evidence>
<name>A0A3S5FGI8_9PLAT</name>
<comment type="caution">
    <text evidence="2">The sequence shown here is derived from an EMBL/GenBank/DDBJ whole genome shotgun (WGS) entry which is preliminary data.</text>
</comment>
<feature type="transmembrane region" description="Helical" evidence="1">
    <location>
        <begin position="82"/>
        <end position="102"/>
    </location>
</feature>
<keyword evidence="1" id="KW-0472">Membrane</keyword>
<proteinExistence type="predicted"/>
<dbReference type="EMBL" id="CAAALY010257908">
    <property type="protein sequence ID" value="VEL38426.1"/>
    <property type="molecule type" value="Genomic_DNA"/>
</dbReference>
<accession>A0A3S5FGI8</accession>
<sequence>MTVPYATATQKALAWSEKSAINIDCVIELYSPFAIADDGSFKFHSGKLVGLQRIQKQGASSSDTFRFSGALLKSSRTRFANLAYSALGIAEILLFFDLLMLLSSTVVF</sequence>
<evidence type="ECO:0000313" key="3">
    <source>
        <dbReference type="Proteomes" id="UP000784294"/>
    </source>
</evidence>
<reference evidence="2" key="1">
    <citation type="submission" date="2018-11" db="EMBL/GenBank/DDBJ databases">
        <authorList>
            <consortium name="Pathogen Informatics"/>
        </authorList>
    </citation>
    <scope>NUCLEOTIDE SEQUENCE</scope>
</reference>
<gene>
    <name evidence="2" type="ORF">PXEA_LOCUS31866</name>
</gene>
<dbReference type="Proteomes" id="UP000784294">
    <property type="component" value="Unassembled WGS sequence"/>
</dbReference>
<organism evidence="2 3">
    <name type="scientific">Protopolystoma xenopodis</name>
    <dbReference type="NCBI Taxonomy" id="117903"/>
    <lineage>
        <taxon>Eukaryota</taxon>
        <taxon>Metazoa</taxon>
        <taxon>Spiralia</taxon>
        <taxon>Lophotrochozoa</taxon>
        <taxon>Platyhelminthes</taxon>
        <taxon>Monogenea</taxon>
        <taxon>Polyopisthocotylea</taxon>
        <taxon>Polystomatidea</taxon>
        <taxon>Polystomatidae</taxon>
        <taxon>Protopolystoma</taxon>
    </lineage>
</organism>
<dbReference type="AlphaFoldDB" id="A0A3S5FGI8"/>